<evidence type="ECO:0008006" key="4">
    <source>
        <dbReference type="Google" id="ProtNLM"/>
    </source>
</evidence>
<dbReference type="EMBL" id="CP071518">
    <property type="protein sequence ID" value="QSX77640.1"/>
    <property type="molecule type" value="Genomic_DNA"/>
</dbReference>
<dbReference type="AlphaFoldDB" id="A0A974XZE2"/>
<feature type="signal peptide" evidence="1">
    <location>
        <begin position="1"/>
        <end position="28"/>
    </location>
</feature>
<evidence type="ECO:0000313" key="3">
    <source>
        <dbReference type="Proteomes" id="UP000639274"/>
    </source>
</evidence>
<name>A0A974XZE2_9GAMM</name>
<organism evidence="2 3">
    <name type="scientific">Agrilutibacter solisilvae</name>
    <dbReference type="NCBI Taxonomy" id="2763317"/>
    <lineage>
        <taxon>Bacteria</taxon>
        <taxon>Pseudomonadati</taxon>
        <taxon>Pseudomonadota</taxon>
        <taxon>Gammaproteobacteria</taxon>
        <taxon>Lysobacterales</taxon>
        <taxon>Lysobacteraceae</taxon>
        <taxon>Agrilutibacter</taxon>
    </lineage>
</organism>
<dbReference type="RefSeq" id="WP_200612855.1">
    <property type="nucleotide sequence ID" value="NZ_CP071518.1"/>
</dbReference>
<evidence type="ECO:0000313" key="2">
    <source>
        <dbReference type="EMBL" id="QSX77640.1"/>
    </source>
</evidence>
<dbReference type="Proteomes" id="UP000639274">
    <property type="component" value="Chromosome"/>
</dbReference>
<reference evidence="2 3" key="1">
    <citation type="submission" date="2021-03" db="EMBL/GenBank/DDBJ databases">
        <title>Lysobacter sp. nov. isolated from soil of gangwondo yeongwol, south Korea.</title>
        <authorList>
            <person name="Kim K.R."/>
            <person name="Kim K.H."/>
            <person name="Jeon C.O."/>
        </authorList>
    </citation>
    <scope>NUCLEOTIDE SEQUENCE [LARGE SCALE GENOMIC DNA]</scope>
    <source>
        <strain evidence="2 3">R19</strain>
    </source>
</reference>
<accession>A0A974XZE2</accession>
<proteinExistence type="predicted"/>
<sequence>MSKAQRGTRPARMVLATLAILAATGSAAQEGQGSTQAHGAAALHGAYGFSLSQSCVRTPFQAPPAAGFDPATKQLLVNGEFVSGFGSGVLRFGRDGVATLEDGLITEITSSQVASAQTPVSPGTRFECVGRHSVSVGNRVAVKLTCEAAAPPGLRVVIDPVEFEGFVGAGRTLNLNTVKRDLHTVTVYSGATALQQRQRVCLQSLTLNKL</sequence>
<keyword evidence="3" id="KW-1185">Reference proteome</keyword>
<evidence type="ECO:0000256" key="1">
    <source>
        <dbReference type="SAM" id="SignalP"/>
    </source>
</evidence>
<gene>
    <name evidence="2" type="ORF">I8J32_012925</name>
</gene>
<protein>
    <recommendedName>
        <fullName evidence="4">DUF5666 domain-containing protein</fullName>
    </recommendedName>
</protein>
<keyword evidence="1" id="KW-0732">Signal</keyword>
<dbReference type="KEGG" id="lsf:I8J32_012925"/>
<feature type="chain" id="PRO_5036810655" description="DUF5666 domain-containing protein" evidence="1">
    <location>
        <begin position="29"/>
        <end position="210"/>
    </location>
</feature>